<name>A0A419ET38_9BACT</name>
<proteinExistence type="predicted"/>
<organism evidence="1 2">
    <name type="scientific">Candidatus Abyssobacteria bacterium SURF_17</name>
    <dbReference type="NCBI Taxonomy" id="2093361"/>
    <lineage>
        <taxon>Bacteria</taxon>
        <taxon>Pseudomonadati</taxon>
        <taxon>Candidatus Hydrogenedentota</taxon>
        <taxon>Candidatus Abyssobacteria</taxon>
    </lineage>
</organism>
<gene>
    <name evidence="1" type="ORF">C4532_15215</name>
</gene>
<protein>
    <recommendedName>
        <fullName evidence="3">L-2-amino-thiazoline-4-carboxylic acid hydrolase</fullName>
    </recommendedName>
</protein>
<evidence type="ECO:0000313" key="2">
    <source>
        <dbReference type="Proteomes" id="UP000285961"/>
    </source>
</evidence>
<dbReference type="AlphaFoldDB" id="A0A419ET38"/>
<evidence type="ECO:0008006" key="3">
    <source>
        <dbReference type="Google" id="ProtNLM"/>
    </source>
</evidence>
<sequence length="217" mass="25048">MSNTNRERKEVKFGVAYKKAVEKLRRNVLSKPEFDPAVLFQWGLMMALGVLQMLKDVEERFGEEGQKICGEAMRKVGRDAARQMLDGADIPPGISQIELISQVATYANTVLWASLEDPWILSEDECGFDILWCPLQDSYLPFDCRVQRYFVQGILEYAREKAKMDAFNVAFESIIPAGAPTCKFRIWRKKPDEGDAWSTYTKKLEEKSLRKLRERHE</sequence>
<accession>A0A419ET38</accession>
<comment type="caution">
    <text evidence="1">The sequence shown here is derived from an EMBL/GenBank/DDBJ whole genome shotgun (WGS) entry which is preliminary data.</text>
</comment>
<evidence type="ECO:0000313" key="1">
    <source>
        <dbReference type="EMBL" id="RJP66966.1"/>
    </source>
</evidence>
<dbReference type="EMBL" id="QZKI01000110">
    <property type="protein sequence ID" value="RJP66966.1"/>
    <property type="molecule type" value="Genomic_DNA"/>
</dbReference>
<dbReference type="Proteomes" id="UP000285961">
    <property type="component" value="Unassembled WGS sequence"/>
</dbReference>
<reference evidence="1 2" key="1">
    <citation type="journal article" date="2017" name="ISME J.">
        <title>Energy and carbon metabolisms in a deep terrestrial subsurface fluid microbial community.</title>
        <authorList>
            <person name="Momper L."/>
            <person name="Jungbluth S.P."/>
            <person name="Lee M.D."/>
            <person name="Amend J.P."/>
        </authorList>
    </citation>
    <scope>NUCLEOTIDE SEQUENCE [LARGE SCALE GENOMIC DNA]</scope>
    <source>
        <strain evidence="1">SURF_17</strain>
    </source>
</reference>